<evidence type="ECO:0000313" key="1">
    <source>
        <dbReference type="EMBL" id="KAJ4704217.1"/>
    </source>
</evidence>
<protein>
    <submittedName>
        <fullName evidence="1">PRC-barrel-like</fullName>
    </submittedName>
</protein>
<evidence type="ECO:0000313" key="2">
    <source>
        <dbReference type="Proteomes" id="UP001164539"/>
    </source>
</evidence>
<sequence>MGLEVRVFRMCDCMTSIPLFTSVSVAEIRTSSDHKWRPNSKNVRNGKLQLAMCSFKPTTRDSENQDLLGELGFKEKLDVNSTEKSGREIVELKEEKSEKEEAFGVGSSEKVKLRRGKQVMRRSNLLAKQVISIQSAISLGFISQLWVDTTSWAVLVVEVRPNLLAGESERFHLADVNQVGDVVLVEDEYVMENDIKMVGLDTLVGYRVLTPGRRNIGKVRGYTFNINSGAVESLELDSFGISIIPSNLVSTYALLVEDVLEVVSDTVVVHEAAASRIHRVTKGLWDNQNAGTSLDEHGEYAEFERSVRSDRSRRSINRSFRSKKSRPETREIEDDWEVPMDYL</sequence>
<dbReference type="Proteomes" id="UP001164539">
    <property type="component" value="Chromosome 12"/>
</dbReference>
<comment type="caution">
    <text evidence="1">The sequence shown here is derived from an EMBL/GenBank/DDBJ whole genome shotgun (WGS) entry which is preliminary data.</text>
</comment>
<accession>A0ACC1WZZ5</accession>
<reference evidence="1 2" key="1">
    <citation type="journal article" date="2023" name="Science">
        <title>Complex scaffold remodeling in plant triterpene biosynthesis.</title>
        <authorList>
            <person name="De La Pena R."/>
            <person name="Hodgson H."/>
            <person name="Liu J.C."/>
            <person name="Stephenson M.J."/>
            <person name="Martin A.C."/>
            <person name="Owen C."/>
            <person name="Harkess A."/>
            <person name="Leebens-Mack J."/>
            <person name="Jimenez L.E."/>
            <person name="Osbourn A."/>
            <person name="Sattely E.S."/>
        </authorList>
    </citation>
    <scope>NUCLEOTIDE SEQUENCE [LARGE SCALE GENOMIC DNA]</scope>
    <source>
        <strain evidence="2">cv. JPN11</strain>
        <tissue evidence="1">Leaf</tissue>
    </source>
</reference>
<dbReference type="EMBL" id="CM051405">
    <property type="protein sequence ID" value="KAJ4704217.1"/>
    <property type="molecule type" value="Genomic_DNA"/>
</dbReference>
<name>A0ACC1WZZ5_MELAZ</name>
<gene>
    <name evidence="1" type="ORF">OWV82_021160</name>
</gene>
<proteinExistence type="predicted"/>
<organism evidence="1 2">
    <name type="scientific">Melia azedarach</name>
    <name type="common">Chinaberry tree</name>
    <dbReference type="NCBI Taxonomy" id="155640"/>
    <lineage>
        <taxon>Eukaryota</taxon>
        <taxon>Viridiplantae</taxon>
        <taxon>Streptophyta</taxon>
        <taxon>Embryophyta</taxon>
        <taxon>Tracheophyta</taxon>
        <taxon>Spermatophyta</taxon>
        <taxon>Magnoliopsida</taxon>
        <taxon>eudicotyledons</taxon>
        <taxon>Gunneridae</taxon>
        <taxon>Pentapetalae</taxon>
        <taxon>rosids</taxon>
        <taxon>malvids</taxon>
        <taxon>Sapindales</taxon>
        <taxon>Meliaceae</taxon>
        <taxon>Melia</taxon>
    </lineage>
</organism>
<keyword evidence="2" id="KW-1185">Reference proteome</keyword>